<evidence type="ECO:0000313" key="11">
    <source>
        <dbReference type="EMBL" id="SHM13334.1"/>
    </source>
</evidence>
<keyword evidence="13" id="KW-1185">Reference proteome</keyword>
<feature type="transmembrane region" description="Helical" evidence="9">
    <location>
        <begin position="448"/>
        <end position="467"/>
    </location>
</feature>
<dbReference type="PROSITE" id="PS00456">
    <property type="entry name" value="NA_SOLUT_SYMP_1"/>
    <property type="match status" value="1"/>
</dbReference>
<feature type="transmembrane region" description="Helical" evidence="9">
    <location>
        <begin position="343"/>
        <end position="371"/>
    </location>
</feature>
<dbReference type="PANTHER" id="PTHR11819:SF195">
    <property type="entry name" value="SODIUM_GLUCOSE COTRANSPORTER 4"/>
    <property type="match status" value="1"/>
</dbReference>
<organism evidence="11 12">
    <name type="scientific">Halomonas cupida</name>
    <dbReference type="NCBI Taxonomy" id="44933"/>
    <lineage>
        <taxon>Bacteria</taxon>
        <taxon>Pseudomonadati</taxon>
        <taxon>Pseudomonadota</taxon>
        <taxon>Gammaproteobacteria</taxon>
        <taxon>Oceanospirillales</taxon>
        <taxon>Halomonadaceae</taxon>
        <taxon>Halomonas</taxon>
    </lineage>
</organism>
<comment type="similarity">
    <text evidence="2 8">Belongs to the sodium:solute symporter (SSF) (TC 2.A.21) family.</text>
</comment>
<keyword evidence="5 9" id="KW-1133">Transmembrane helix</keyword>
<feature type="transmembrane region" description="Helical" evidence="9">
    <location>
        <begin position="6"/>
        <end position="22"/>
    </location>
</feature>
<accession>A0A1M7GAD1</accession>
<evidence type="ECO:0000256" key="7">
    <source>
        <dbReference type="ARBA" id="ARBA00023201"/>
    </source>
</evidence>
<dbReference type="RefSeq" id="WP_073435298.1">
    <property type="nucleotide sequence ID" value="NZ_BJXU01000054.1"/>
</dbReference>
<feature type="transmembrane region" description="Helical" evidence="9">
    <location>
        <begin position="241"/>
        <end position="260"/>
    </location>
</feature>
<reference evidence="11 12" key="1">
    <citation type="submission" date="2016-11" db="EMBL/GenBank/DDBJ databases">
        <authorList>
            <person name="Jaros S."/>
            <person name="Januszkiewicz K."/>
            <person name="Wedrychowicz H."/>
        </authorList>
    </citation>
    <scope>NUCLEOTIDE SEQUENCE [LARGE SCALE GENOMIC DNA]</scope>
    <source>
        <strain evidence="11 12">DSM 4740</strain>
    </source>
</reference>
<dbReference type="EMBL" id="BJXU01000054">
    <property type="protein sequence ID" value="GEN23725.1"/>
    <property type="molecule type" value="Genomic_DNA"/>
</dbReference>
<sequence length="594" mass="64201">MLTLLSFVFFTALVALLSWLKTRHDDLHNVTGYFLAGRSLSWFVIAGSLFLTNISAEQLAGLNANAFRNGANVMAWETTSALTLIVLAFVFLPRYLKSGISTIPQFLENRFGRTMRVVSSLIFLYAIVIGFLPFVLYAGAITLAGLFDVSGLLGLSHGTTIWVMVIAIGVTGGIYAIFGGLKAVAVSDSINGLGLMIAGLLVPVLGLYALGDSDIGAGLEILFHDAPERLNAAGLSDDANIPWYGIISGVVIINLFYWCTNQAIVQRALGARSLAESQKGVLAAALLKIVGILMLVLPGIIAWHLHQRGMLDIPFKIVDGQPTDVLNADISYPTLVRAVLPPWLTGFFCAAMFGAILSSFNSGVNSLSTLVSLDLYKQLVKPGASDRETVTVGRTFGIITIVTCIAIAPSIATSDSLYTLMRTIMAVINVPIFTVILLGVLSRRAPALAGYIGLVVGMTFFYTTHFVLDDDLGFIQVHWLALVGINFVLMLTVMGIVRYLKPMPEPFVLRYTREVDVTPWRYAPHASWTLIALFTVLYVTLSPLGVTSTSGSLLKVLAVSGTSLALIYALYRWVRSRHHTAISLDNAEAASQTR</sequence>
<feature type="transmembrane region" description="Helical" evidence="9">
    <location>
        <begin position="34"/>
        <end position="54"/>
    </location>
</feature>
<evidence type="ECO:0000256" key="3">
    <source>
        <dbReference type="ARBA" id="ARBA00022692"/>
    </source>
</evidence>
<dbReference type="OrthoDB" id="9814523at2"/>
<dbReference type="PANTHER" id="PTHR11819">
    <property type="entry name" value="SOLUTE CARRIER FAMILY 5"/>
    <property type="match status" value="1"/>
</dbReference>
<keyword evidence="6 9" id="KW-0472">Membrane</keyword>
<feature type="transmembrane region" description="Helical" evidence="9">
    <location>
        <begin position="522"/>
        <end position="541"/>
    </location>
</feature>
<feature type="transmembrane region" description="Helical" evidence="9">
    <location>
        <begin position="117"/>
        <end position="147"/>
    </location>
</feature>
<feature type="transmembrane region" description="Helical" evidence="9">
    <location>
        <begin position="190"/>
        <end position="210"/>
    </location>
</feature>
<evidence type="ECO:0000256" key="8">
    <source>
        <dbReference type="RuleBase" id="RU362091"/>
    </source>
</evidence>
<dbReference type="PROSITE" id="PS50283">
    <property type="entry name" value="NA_SOLUT_SYMP_3"/>
    <property type="match status" value="1"/>
</dbReference>
<evidence type="ECO:0000313" key="12">
    <source>
        <dbReference type="Proteomes" id="UP000184123"/>
    </source>
</evidence>
<evidence type="ECO:0000256" key="5">
    <source>
        <dbReference type="ARBA" id="ARBA00022989"/>
    </source>
</evidence>
<dbReference type="EMBL" id="FRCA01000005">
    <property type="protein sequence ID" value="SHM13334.1"/>
    <property type="molecule type" value="Genomic_DNA"/>
</dbReference>
<dbReference type="NCBIfam" id="NF007790">
    <property type="entry name" value="PRK10484.1"/>
    <property type="match status" value="1"/>
</dbReference>
<evidence type="ECO:0000313" key="13">
    <source>
        <dbReference type="Proteomes" id="UP000321726"/>
    </source>
</evidence>
<keyword evidence="4" id="KW-0769">Symport</keyword>
<dbReference type="Proteomes" id="UP000184123">
    <property type="component" value="Unassembled WGS sequence"/>
</dbReference>
<dbReference type="InterPro" id="IPR018212">
    <property type="entry name" value="Na/solute_symporter_CS"/>
</dbReference>
<feature type="transmembrane region" description="Helical" evidence="9">
    <location>
        <begin position="424"/>
        <end position="441"/>
    </location>
</feature>
<keyword evidence="3 9" id="KW-0812">Transmembrane</keyword>
<dbReference type="InterPro" id="IPR038377">
    <property type="entry name" value="Na/Glc_symporter_sf"/>
</dbReference>
<evidence type="ECO:0000313" key="10">
    <source>
        <dbReference type="EMBL" id="GEN23725.1"/>
    </source>
</evidence>
<keyword evidence="7" id="KW-0915">Sodium</keyword>
<protein>
    <submittedName>
        <fullName evidence="11">Solute:Na+ symporter, SSS family</fullName>
    </submittedName>
    <submittedName>
        <fullName evidence="10">Solute:sodium symporter family transporter</fullName>
    </submittedName>
</protein>
<keyword evidence="4" id="KW-0813">Transport</keyword>
<dbReference type="STRING" id="44933.SAMN05660971_02267"/>
<dbReference type="GO" id="GO:0005886">
    <property type="term" value="C:plasma membrane"/>
    <property type="evidence" value="ECO:0007669"/>
    <property type="project" value="TreeGrafter"/>
</dbReference>
<evidence type="ECO:0000256" key="1">
    <source>
        <dbReference type="ARBA" id="ARBA00004141"/>
    </source>
</evidence>
<feature type="transmembrane region" description="Helical" evidence="9">
    <location>
        <begin position="479"/>
        <end position="501"/>
    </location>
</feature>
<gene>
    <name evidence="10" type="primary">yidK</name>
    <name evidence="10" type="ORF">HCU01_16740</name>
    <name evidence="11" type="ORF">SAMN05660971_02267</name>
</gene>
<feature type="transmembrane region" description="Helical" evidence="9">
    <location>
        <begin position="159"/>
        <end position="178"/>
    </location>
</feature>
<dbReference type="AlphaFoldDB" id="A0A1M7GAD1"/>
<comment type="subcellular location">
    <subcellularLocation>
        <location evidence="1">Membrane</location>
        <topology evidence="1">Multi-pass membrane protein</topology>
    </subcellularLocation>
</comment>
<keyword evidence="7" id="KW-0739">Sodium transport</keyword>
<dbReference type="Gene3D" id="1.20.1730.10">
    <property type="entry name" value="Sodium/glucose cotransporter"/>
    <property type="match status" value="1"/>
</dbReference>
<evidence type="ECO:0000256" key="2">
    <source>
        <dbReference type="ARBA" id="ARBA00006434"/>
    </source>
</evidence>
<dbReference type="GO" id="GO:0005412">
    <property type="term" value="F:D-glucose:sodium symporter activity"/>
    <property type="evidence" value="ECO:0007669"/>
    <property type="project" value="TreeGrafter"/>
</dbReference>
<reference evidence="10 13" key="2">
    <citation type="submission" date="2019-07" db="EMBL/GenBank/DDBJ databases">
        <title>Whole genome shotgun sequence of Halomonas cupida NBRC 102219.</title>
        <authorList>
            <person name="Hosoyama A."/>
            <person name="Uohara A."/>
            <person name="Ohji S."/>
            <person name="Ichikawa N."/>
        </authorList>
    </citation>
    <scope>NUCLEOTIDE SEQUENCE [LARGE SCALE GENOMIC DNA]</scope>
    <source>
        <strain evidence="10 13">NBRC 102219</strain>
    </source>
</reference>
<evidence type="ECO:0000256" key="4">
    <source>
        <dbReference type="ARBA" id="ARBA00022847"/>
    </source>
</evidence>
<dbReference type="Proteomes" id="UP000321726">
    <property type="component" value="Unassembled WGS sequence"/>
</dbReference>
<feature type="transmembrane region" description="Helical" evidence="9">
    <location>
        <begin position="281"/>
        <end position="305"/>
    </location>
</feature>
<dbReference type="CDD" id="cd10328">
    <property type="entry name" value="SLC5sbd_YidK"/>
    <property type="match status" value="1"/>
</dbReference>
<feature type="transmembrane region" description="Helical" evidence="9">
    <location>
        <begin position="392"/>
        <end position="412"/>
    </location>
</feature>
<name>A0A1M7GAD1_9GAMM</name>
<dbReference type="Pfam" id="PF00474">
    <property type="entry name" value="SSF"/>
    <property type="match status" value="1"/>
</dbReference>
<keyword evidence="7" id="KW-0406">Ion transport</keyword>
<dbReference type="NCBIfam" id="TIGR00813">
    <property type="entry name" value="sss"/>
    <property type="match status" value="1"/>
</dbReference>
<evidence type="ECO:0000256" key="6">
    <source>
        <dbReference type="ARBA" id="ARBA00023136"/>
    </source>
</evidence>
<feature type="transmembrane region" description="Helical" evidence="9">
    <location>
        <begin position="553"/>
        <end position="571"/>
    </location>
</feature>
<feature type="transmembrane region" description="Helical" evidence="9">
    <location>
        <begin position="74"/>
        <end position="96"/>
    </location>
</feature>
<proteinExistence type="inferred from homology"/>
<evidence type="ECO:0000256" key="9">
    <source>
        <dbReference type="SAM" id="Phobius"/>
    </source>
</evidence>
<dbReference type="InterPro" id="IPR001734">
    <property type="entry name" value="Na/solute_symporter"/>
</dbReference>